<organism evidence="4">
    <name type="scientific">Harpegnathos saltator</name>
    <name type="common">Jerdon's jumping ant</name>
    <dbReference type="NCBI Taxonomy" id="610380"/>
    <lineage>
        <taxon>Eukaryota</taxon>
        <taxon>Metazoa</taxon>
        <taxon>Ecdysozoa</taxon>
        <taxon>Arthropoda</taxon>
        <taxon>Hexapoda</taxon>
        <taxon>Insecta</taxon>
        <taxon>Pterygota</taxon>
        <taxon>Neoptera</taxon>
        <taxon>Endopterygota</taxon>
        <taxon>Hymenoptera</taxon>
        <taxon>Apocrita</taxon>
        <taxon>Aculeata</taxon>
        <taxon>Formicoidea</taxon>
        <taxon>Formicidae</taxon>
        <taxon>Ponerinae</taxon>
        <taxon>Ponerini</taxon>
        <taxon>Harpegnathos</taxon>
    </lineage>
</organism>
<dbReference type="InterPro" id="IPR027817">
    <property type="entry name" value="Costars_dom"/>
</dbReference>
<feature type="domain" description="Costars" evidence="2">
    <location>
        <begin position="52"/>
        <end position="130"/>
    </location>
</feature>
<dbReference type="OMA" id="QNWMMIN"/>
<dbReference type="InParanoid" id="E2B5C9"/>
<evidence type="ECO:0000313" key="3">
    <source>
        <dbReference type="EMBL" id="EFN89079.1"/>
    </source>
</evidence>
<dbReference type="Gene3D" id="1.10.10.1540">
    <property type="entry name" value="Costar domain"/>
    <property type="match status" value="1"/>
</dbReference>
<dbReference type="Pfam" id="PF14705">
    <property type="entry name" value="Costars"/>
    <property type="match status" value="1"/>
</dbReference>
<sequence length="154" mass="17931">MFNQYASKHKDKQSKNPFTSGLNIEKPKFSKEEYGRPEAGSKSDLRGRKANAHVLKEILELCEIIIQEGTACQDQPDVIGITFGDIFNIYTNISNKCVGLLLRARKMKYLEFEGECLFQRRDDNVPIFLVKPIEEIRKEYNQRLEEIRTERLES</sequence>
<gene>
    <name evidence="3" type="ORF">EAI_07461</name>
</gene>
<dbReference type="PANTHER" id="PTHR22739">
    <property type="entry name" value="STRIATED MUSCLE ACTIVATOR OF RHO-DEPENDENT SIGNALING-RELATED"/>
    <property type="match status" value="1"/>
</dbReference>
<dbReference type="InterPro" id="IPR026111">
    <property type="entry name" value="Abra"/>
</dbReference>
<dbReference type="AlphaFoldDB" id="E2B5C9"/>
<evidence type="ECO:0000313" key="4">
    <source>
        <dbReference type="Proteomes" id="UP000008237"/>
    </source>
</evidence>
<dbReference type="GO" id="GO:0003779">
    <property type="term" value="F:actin binding"/>
    <property type="evidence" value="ECO:0007669"/>
    <property type="project" value="InterPro"/>
</dbReference>
<evidence type="ECO:0000259" key="2">
    <source>
        <dbReference type="SMART" id="SM01283"/>
    </source>
</evidence>
<accession>E2B5C9</accession>
<dbReference type="Proteomes" id="UP000008237">
    <property type="component" value="Unassembled WGS sequence"/>
</dbReference>
<dbReference type="EMBL" id="GL445816">
    <property type="protein sequence ID" value="EFN89079.1"/>
    <property type="molecule type" value="Genomic_DNA"/>
</dbReference>
<proteinExistence type="predicted"/>
<dbReference type="InterPro" id="IPR038095">
    <property type="entry name" value="Costars_sf"/>
</dbReference>
<name>E2B5C9_HARSA</name>
<dbReference type="FunFam" id="1.10.10.1540:FF:000003">
    <property type="entry name" value="Uncharacterized protein, isoform B"/>
    <property type="match status" value="1"/>
</dbReference>
<feature type="region of interest" description="Disordered" evidence="1">
    <location>
        <begin position="1"/>
        <end position="46"/>
    </location>
</feature>
<dbReference type="SMART" id="SM01283">
    <property type="entry name" value="Costars"/>
    <property type="match status" value="1"/>
</dbReference>
<keyword evidence="4" id="KW-1185">Reference proteome</keyword>
<dbReference type="GO" id="GO:0035025">
    <property type="term" value="P:positive regulation of Rho protein signal transduction"/>
    <property type="evidence" value="ECO:0007669"/>
    <property type="project" value="InterPro"/>
</dbReference>
<evidence type="ECO:0000256" key="1">
    <source>
        <dbReference type="SAM" id="MobiDB-lite"/>
    </source>
</evidence>
<feature type="compositionally biased region" description="Basic and acidic residues" evidence="1">
    <location>
        <begin position="25"/>
        <end position="46"/>
    </location>
</feature>
<dbReference type="GO" id="GO:0045944">
    <property type="term" value="P:positive regulation of transcription by RNA polymerase II"/>
    <property type="evidence" value="ECO:0007669"/>
    <property type="project" value="TreeGrafter"/>
</dbReference>
<dbReference type="OrthoDB" id="9871914at2759"/>
<protein>
    <submittedName>
        <fullName evidence="3">Actin-binding Rho-activating protein</fullName>
    </submittedName>
</protein>
<dbReference type="PANTHER" id="PTHR22739:SF7">
    <property type="entry name" value="EG:152A3.3 PROTEIN-RELATED"/>
    <property type="match status" value="1"/>
</dbReference>
<reference evidence="3 4" key="1">
    <citation type="journal article" date="2010" name="Science">
        <title>Genomic comparison of the ants Camponotus floridanus and Harpegnathos saltator.</title>
        <authorList>
            <person name="Bonasio R."/>
            <person name="Zhang G."/>
            <person name="Ye C."/>
            <person name="Mutti N.S."/>
            <person name="Fang X."/>
            <person name="Qin N."/>
            <person name="Donahue G."/>
            <person name="Yang P."/>
            <person name="Li Q."/>
            <person name="Li C."/>
            <person name="Zhang P."/>
            <person name="Huang Z."/>
            <person name="Berger S.L."/>
            <person name="Reinberg D."/>
            <person name="Wang J."/>
            <person name="Liebig J."/>
        </authorList>
    </citation>
    <scope>NUCLEOTIDE SEQUENCE [LARGE SCALE GENOMIC DNA]</scope>
    <source>
        <strain evidence="3 4">R22 G/1</strain>
    </source>
</reference>
<dbReference type="GO" id="GO:0030017">
    <property type="term" value="C:sarcomere"/>
    <property type="evidence" value="ECO:0007669"/>
    <property type="project" value="TreeGrafter"/>
</dbReference>